<evidence type="ECO:0000256" key="1">
    <source>
        <dbReference type="SAM" id="MobiDB-lite"/>
    </source>
</evidence>
<feature type="region of interest" description="Disordered" evidence="1">
    <location>
        <begin position="1"/>
        <end position="47"/>
    </location>
</feature>
<keyword evidence="3" id="KW-1185">Reference proteome</keyword>
<dbReference type="EMBL" id="JACEIK010000768">
    <property type="protein sequence ID" value="MCD7461977.1"/>
    <property type="molecule type" value="Genomic_DNA"/>
</dbReference>
<organism evidence="2 3">
    <name type="scientific">Datura stramonium</name>
    <name type="common">Jimsonweed</name>
    <name type="synonym">Common thornapple</name>
    <dbReference type="NCBI Taxonomy" id="4076"/>
    <lineage>
        <taxon>Eukaryota</taxon>
        <taxon>Viridiplantae</taxon>
        <taxon>Streptophyta</taxon>
        <taxon>Embryophyta</taxon>
        <taxon>Tracheophyta</taxon>
        <taxon>Spermatophyta</taxon>
        <taxon>Magnoliopsida</taxon>
        <taxon>eudicotyledons</taxon>
        <taxon>Gunneridae</taxon>
        <taxon>Pentapetalae</taxon>
        <taxon>asterids</taxon>
        <taxon>lamiids</taxon>
        <taxon>Solanales</taxon>
        <taxon>Solanaceae</taxon>
        <taxon>Solanoideae</taxon>
        <taxon>Datureae</taxon>
        <taxon>Datura</taxon>
    </lineage>
</organism>
<feature type="region of interest" description="Disordered" evidence="1">
    <location>
        <begin position="78"/>
        <end position="109"/>
    </location>
</feature>
<accession>A0ABS8SSP3</accession>
<reference evidence="2 3" key="1">
    <citation type="journal article" date="2021" name="BMC Genomics">
        <title>Datura genome reveals duplications of psychoactive alkaloid biosynthetic genes and high mutation rate following tissue culture.</title>
        <authorList>
            <person name="Rajewski A."/>
            <person name="Carter-House D."/>
            <person name="Stajich J."/>
            <person name="Litt A."/>
        </authorList>
    </citation>
    <scope>NUCLEOTIDE SEQUENCE [LARGE SCALE GENOMIC DNA]</scope>
    <source>
        <strain evidence="2">AR-01</strain>
    </source>
</reference>
<feature type="compositionally biased region" description="Basic and acidic residues" evidence="1">
    <location>
        <begin position="1"/>
        <end position="12"/>
    </location>
</feature>
<sequence length="161" mass="18249">MQARTEQGEAWRTRNSGAMPGTRLGYRGGDQGNWRNREPPTSESTDAKIEAILSQVLTKLESIKSDVNKMSDELSSMDKLVKSHSSSIKQLEQQMEKISKKRPKKDHCMVVETRSRNTTIERQAPITRSNVDENNLGPTKAREWSKALFDPCMERRNAITG</sequence>
<gene>
    <name evidence="2" type="ORF">HAX54_047500</name>
</gene>
<comment type="caution">
    <text evidence="2">The sequence shown here is derived from an EMBL/GenBank/DDBJ whole genome shotgun (WGS) entry which is preliminary data.</text>
</comment>
<proteinExistence type="predicted"/>
<evidence type="ECO:0000313" key="3">
    <source>
        <dbReference type="Proteomes" id="UP000823775"/>
    </source>
</evidence>
<dbReference type="Proteomes" id="UP000823775">
    <property type="component" value="Unassembled WGS sequence"/>
</dbReference>
<evidence type="ECO:0000313" key="2">
    <source>
        <dbReference type="EMBL" id="MCD7461977.1"/>
    </source>
</evidence>
<protein>
    <submittedName>
        <fullName evidence="2">Uncharacterized protein</fullName>
    </submittedName>
</protein>
<name>A0ABS8SSP3_DATST</name>
<feature type="compositionally biased region" description="Basic and acidic residues" evidence="1">
    <location>
        <begin position="35"/>
        <end position="47"/>
    </location>
</feature>
<feature type="compositionally biased region" description="Polar residues" evidence="1">
    <location>
        <begin position="83"/>
        <end position="93"/>
    </location>
</feature>